<name>A0A417YIJ6_9BACI</name>
<dbReference type="CDD" id="cd06267">
    <property type="entry name" value="PBP1_LacI_sugar_binding-like"/>
    <property type="match status" value="1"/>
</dbReference>
<evidence type="ECO:0000259" key="4">
    <source>
        <dbReference type="PROSITE" id="PS50932"/>
    </source>
</evidence>
<keyword evidence="3" id="KW-0804">Transcription</keyword>
<dbReference type="InterPro" id="IPR046335">
    <property type="entry name" value="LacI/GalR-like_sensor"/>
</dbReference>
<keyword evidence="1" id="KW-0805">Transcription regulation</keyword>
<evidence type="ECO:0000256" key="3">
    <source>
        <dbReference type="ARBA" id="ARBA00023163"/>
    </source>
</evidence>
<dbReference type="InterPro" id="IPR010982">
    <property type="entry name" value="Lambda_DNA-bd_dom_sf"/>
</dbReference>
<evidence type="ECO:0000313" key="5">
    <source>
        <dbReference type="EMBL" id="RHW32833.1"/>
    </source>
</evidence>
<dbReference type="InterPro" id="IPR028082">
    <property type="entry name" value="Peripla_BP_I"/>
</dbReference>
<dbReference type="AlphaFoldDB" id="A0A417YIJ6"/>
<dbReference type="Gene3D" id="3.40.50.2300">
    <property type="match status" value="2"/>
</dbReference>
<dbReference type="Pfam" id="PF13377">
    <property type="entry name" value="Peripla_BP_3"/>
    <property type="match status" value="1"/>
</dbReference>
<evidence type="ECO:0000256" key="1">
    <source>
        <dbReference type="ARBA" id="ARBA00023015"/>
    </source>
</evidence>
<accession>A0A417YIJ6</accession>
<dbReference type="GO" id="GO:0000976">
    <property type="term" value="F:transcription cis-regulatory region binding"/>
    <property type="evidence" value="ECO:0007669"/>
    <property type="project" value="TreeGrafter"/>
</dbReference>
<evidence type="ECO:0000256" key="2">
    <source>
        <dbReference type="ARBA" id="ARBA00023125"/>
    </source>
</evidence>
<comment type="caution">
    <text evidence="5">The sequence shown here is derived from an EMBL/GenBank/DDBJ whole genome shotgun (WGS) entry which is preliminary data.</text>
</comment>
<dbReference type="OrthoDB" id="9775106at2"/>
<dbReference type="PANTHER" id="PTHR30146">
    <property type="entry name" value="LACI-RELATED TRANSCRIPTIONAL REPRESSOR"/>
    <property type="match status" value="1"/>
</dbReference>
<dbReference type="InterPro" id="IPR000843">
    <property type="entry name" value="HTH_LacI"/>
</dbReference>
<dbReference type="CDD" id="cd01392">
    <property type="entry name" value="HTH_LacI"/>
    <property type="match status" value="1"/>
</dbReference>
<dbReference type="PROSITE" id="PS50932">
    <property type="entry name" value="HTH_LACI_2"/>
    <property type="match status" value="1"/>
</dbReference>
<reference evidence="5 6" key="1">
    <citation type="journal article" date="2017" name="Int. J. Syst. Evol. Microbiol.">
        <title>Bacillus notoginsengisoli sp. nov., a novel bacterium isolated from the rhizosphere of Panax notoginseng.</title>
        <authorList>
            <person name="Zhang M.Y."/>
            <person name="Cheng J."/>
            <person name="Cai Y."/>
            <person name="Zhang T.Y."/>
            <person name="Wu Y.Y."/>
            <person name="Manikprabhu D."/>
            <person name="Li W.J."/>
            <person name="Zhang Y.X."/>
        </authorList>
    </citation>
    <scope>NUCLEOTIDE SEQUENCE [LARGE SCALE GENOMIC DNA]</scope>
    <source>
        <strain evidence="5 6">JCM 30743</strain>
    </source>
</reference>
<dbReference type="GO" id="GO:0003700">
    <property type="term" value="F:DNA-binding transcription factor activity"/>
    <property type="evidence" value="ECO:0007669"/>
    <property type="project" value="TreeGrafter"/>
</dbReference>
<dbReference type="SUPFAM" id="SSF47413">
    <property type="entry name" value="lambda repressor-like DNA-binding domains"/>
    <property type="match status" value="1"/>
</dbReference>
<protein>
    <submittedName>
        <fullName evidence="5">LacI family transcriptional regulator</fullName>
    </submittedName>
</protein>
<dbReference type="Proteomes" id="UP000284416">
    <property type="component" value="Unassembled WGS sequence"/>
</dbReference>
<gene>
    <name evidence="5" type="ORF">D1B31_21035</name>
</gene>
<evidence type="ECO:0000313" key="6">
    <source>
        <dbReference type="Proteomes" id="UP000284416"/>
    </source>
</evidence>
<dbReference type="Gene3D" id="1.10.260.40">
    <property type="entry name" value="lambda repressor-like DNA-binding domains"/>
    <property type="match status" value="1"/>
</dbReference>
<feature type="domain" description="HTH lacI-type" evidence="4">
    <location>
        <begin position="2"/>
        <end position="56"/>
    </location>
</feature>
<dbReference type="SUPFAM" id="SSF53822">
    <property type="entry name" value="Periplasmic binding protein-like I"/>
    <property type="match status" value="1"/>
</dbReference>
<dbReference type="EMBL" id="QWEG01000018">
    <property type="protein sequence ID" value="RHW32833.1"/>
    <property type="molecule type" value="Genomic_DNA"/>
</dbReference>
<dbReference type="Pfam" id="PF00356">
    <property type="entry name" value="LacI"/>
    <property type="match status" value="1"/>
</dbReference>
<proteinExistence type="predicted"/>
<keyword evidence="2" id="KW-0238">DNA-binding</keyword>
<keyword evidence="6" id="KW-1185">Reference proteome</keyword>
<dbReference type="SMART" id="SM00354">
    <property type="entry name" value="HTH_LACI"/>
    <property type="match status" value="1"/>
</dbReference>
<sequence length="339" mass="37620">MATIKDVAREAGVSISIVSKAFNNYPDVSEKTKKRILEVAKQLNYSPNLVAKNLSSKKTNTIGLISSGFLDSGVKDSNNSFQLFKGVYTAVEQNQYDLAIYMIDSQKQKSKSYAAFCKERNIGGAILVGVRTDDPFFLELIGSEFPCVLVDVKIAMDCEYIGSVSTDNVAATKEMARHLLERNHKDIVVVTGKEETWVNTERLAGVREAMKEFGLVLREGDIIHADFTEEKAYELTAGFLKNRKPTAFLCFSDLMALGVIKAVKEAGLSIPEDVSVTGFDGLLISEFTQPALTTIEQDFFEMGRQAALMLQRLINGNAEETSIQIEYRFVDRDSVGERE</sequence>
<dbReference type="PANTHER" id="PTHR30146:SF109">
    <property type="entry name" value="HTH-TYPE TRANSCRIPTIONAL REGULATOR GALS"/>
    <property type="match status" value="1"/>
</dbReference>
<organism evidence="5 6">
    <name type="scientific">Neobacillus notoginsengisoli</name>
    <dbReference type="NCBI Taxonomy" id="1578198"/>
    <lineage>
        <taxon>Bacteria</taxon>
        <taxon>Bacillati</taxon>
        <taxon>Bacillota</taxon>
        <taxon>Bacilli</taxon>
        <taxon>Bacillales</taxon>
        <taxon>Bacillaceae</taxon>
        <taxon>Neobacillus</taxon>
    </lineage>
</organism>